<dbReference type="SUPFAM" id="SSF53271">
    <property type="entry name" value="PRTase-like"/>
    <property type="match status" value="1"/>
</dbReference>
<dbReference type="InterPro" id="IPR029057">
    <property type="entry name" value="PRTase-like"/>
</dbReference>
<sequence>MDMSSPLFADRFEAGRWLAERFLASRSETPLVVALPRGGVPVAFEIAKALDAPLDLALVRKIGAPGNPELALAAVSDGTPPLLVVNEAVREMTGADETWLRAGEDRELAEIARRRRLYFGGRARPDPRGRTVLLVDDGLATGATARVAVQALKAQGAARVILAAPVAPPDTAAALRQEADEVVCLAEPEDFRGVGQFYADFHQLSDAEVIDLLDRSERFGGQG</sequence>
<reference evidence="2 3" key="1">
    <citation type="submission" date="2023-07" db="EMBL/GenBank/DDBJ databases">
        <title>Genomic Encyclopedia of Type Strains, Phase IV (KMG-IV): sequencing the most valuable type-strain genomes for metagenomic binning, comparative biology and taxonomic classification.</title>
        <authorList>
            <person name="Goeker M."/>
        </authorList>
    </citation>
    <scope>NUCLEOTIDE SEQUENCE [LARGE SCALE GENOMIC DNA]</scope>
    <source>
        <strain evidence="2 3">DSM 18695</strain>
    </source>
</reference>
<dbReference type="CDD" id="cd06223">
    <property type="entry name" value="PRTases_typeI"/>
    <property type="match status" value="1"/>
</dbReference>
<keyword evidence="2" id="KW-0328">Glycosyltransferase</keyword>
<dbReference type="GO" id="GO:0016757">
    <property type="term" value="F:glycosyltransferase activity"/>
    <property type="evidence" value="ECO:0007669"/>
    <property type="project" value="UniProtKB-KW"/>
</dbReference>
<proteinExistence type="predicted"/>
<keyword evidence="2" id="KW-0808">Transferase</keyword>
<dbReference type="InterPro" id="IPR000836">
    <property type="entry name" value="PRTase_dom"/>
</dbReference>
<dbReference type="Gene3D" id="3.30.1310.20">
    <property type="entry name" value="PRTase-like"/>
    <property type="match status" value="1"/>
</dbReference>
<gene>
    <name evidence="2" type="ORF">QO010_004775</name>
</gene>
<feature type="domain" description="Phosphoribosyltransferase" evidence="1">
    <location>
        <begin position="14"/>
        <end position="201"/>
    </location>
</feature>
<protein>
    <submittedName>
        <fullName evidence="2">Phosphoribosyltransferase</fullName>
    </submittedName>
</protein>
<organism evidence="2 3">
    <name type="scientific">Caulobacter ginsengisoli</name>
    <dbReference type="NCBI Taxonomy" id="400775"/>
    <lineage>
        <taxon>Bacteria</taxon>
        <taxon>Pseudomonadati</taxon>
        <taxon>Pseudomonadota</taxon>
        <taxon>Alphaproteobacteria</taxon>
        <taxon>Caulobacterales</taxon>
        <taxon>Caulobacteraceae</taxon>
        <taxon>Caulobacter</taxon>
    </lineage>
</organism>
<evidence type="ECO:0000313" key="2">
    <source>
        <dbReference type="EMBL" id="MDQ0466978.1"/>
    </source>
</evidence>
<evidence type="ECO:0000313" key="3">
    <source>
        <dbReference type="Proteomes" id="UP001228905"/>
    </source>
</evidence>
<name>A0ABU0J0M3_9CAUL</name>
<accession>A0ABU0J0M3</accession>
<dbReference type="EMBL" id="JAUSVS010000018">
    <property type="protein sequence ID" value="MDQ0466978.1"/>
    <property type="molecule type" value="Genomic_DNA"/>
</dbReference>
<evidence type="ECO:0000259" key="1">
    <source>
        <dbReference type="Pfam" id="PF00156"/>
    </source>
</evidence>
<dbReference type="Gene3D" id="3.40.50.2020">
    <property type="match status" value="1"/>
</dbReference>
<dbReference type="Pfam" id="PF00156">
    <property type="entry name" value="Pribosyltran"/>
    <property type="match status" value="1"/>
</dbReference>
<comment type="caution">
    <text evidence="2">The sequence shown here is derived from an EMBL/GenBank/DDBJ whole genome shotgun (WGS) entry which is preliminary data.</text>
</comment>
<keyword evidence="3" id="KW-1185">Reference proteome</keyword>
<dbReference type="Proteomes" id="UP001228905">
    <property type="component" value="Unassembled WGS sequence"/>
</dbReference>
<dbReference type="RefSeq" id="WP_307353250.1">
    <property type="nucleotide sequence ID" value="NZ_JAUSVS010000018.1"/>
</dbReference>